<evidence type="ECO:0000259" key="1">
    <source>
        <dbReference type="Pfam" id="PF11074"/>
    </source>
</evidence>
<name>A0ABV2D0Y8_9SPHN</name>
<dbReference type="Gene3D" id="3.90.320.10">
    <property type="match status" value="1"/>
</dbReference>
<gene>
    <name evidence="2" type="ORF">ABVV53_08695</name>
</gene>
<feature type="domain" description="DUF2779" evidence="1">
    <location>
        <begin position="293"/>
        <end position="415"/>
    </location>
</feature>
<dbReference type="RefSeq" id="WP_353983988.1">
    <property type="nucleotide sequence ID" value="NZ_JBEWLY010000013.1"/>
</dbReference>
<keyword evidence="3" id="KW-1185">Reference proteome</keyword>
<dbReference type="Proteomes" id="UP001548713">
    <property type="component" value="Unassembled WGS sequence"/>
</dbReference>
<accession>A0ABV2D0Y8</accession>
<evidence type="ECO:0000313" key="2">
    <source>
        <dbReference type="EMBL" id="MET1755536.1"/>
    </source>
</evidence>
<comment type="caution">
    <text evidence="2">The sequence shown here is derived from an EMBL/GenBank/DDBJ whole genome shotgun (WGS) entry which is preliminary data.</text>
</comment>
<dbReference type="InterPro" id="IPR011604">
    <property type="entry name" value="PDDEXK-like_dom_sf"/>
</dbReference>
<dbReference type="InterPro" id="IPR021301">
    <property type="entry name" value="DUF2779"/>
</dbReference>
<dbReference type="Pfam" id="PF11074">
    <property type="entry name" value="DUF2779"/>
    <property type="match status" value="1"/>
</dbReference>
<proteinExistence type="predicted"/>
<reference evidence="2 3" key="1">
    <citation type="submission" date="2024-07" db="EMBL/GenBank/DDBJ databases">
        <title>Novosphingobium kalidii RD2P27.</title>
        <authorList>
            <person name="Sun J.-Q."/>
        </authorList>
    </citation>
    <scope>NUCLEOTIDE SEQUENCE [LARGE SCALE GENOMIC DNA]</scope>
    <source>
        <strain evidence="2 3">RD2P27</strain>
    </source>
</reference>
<sequence>MAHSLSKSRIAAFEQCSRKLWLMTQRPELAEENAGTRARFASGHVVGDVACRQRPGGVMVEADPDLSAALRQTKQLLADGHNGPIFEATFRFEGVLVRCDILERRVDGSWHMVEVKSSTTAKPEHLTDLATQLWVARGAGLRVGAASIRHLNPAFRLPESGDLSGLFVDSTQMEAIEPLVEERGAVVEAARMVLEGAEPSVVPSSHCSKPYDCSFRTHCLAGQPSAEWPVEILPHGGGRRLARMGYTDLRDVPAELISTPGHQRIHRATVTGTVEHDALGAQAAMANWVYPRIWLDFETVSEAVPQWAGCGPWRQVPFQFSAHIETAHGVIDHVEFLQTDGADPRRACAEALAGLPAQGSVIVWFEKFEKDRLAELAKDFPDLAMALASLRDRVVDLLPVARDHWYHRDQRGSWSLKRVLPTIAPQLDYASLDVKDGAQAQDAYREAVAPDTSPERREELEEGLRNYCLRDTKAMIIIAKSLSQDNFANLAH</sequence>
<dbReference type="EMBL" id="JBEWLY010000013">
    <property type="protein sequence ID" value="MET1755536.1"/>
    <property type="molecule type" value="Genomic_DNA"/>
</dbReference>
<protein>
    <submittedName>
        <fullName evidence="2">DUF2779 domain-containing protein</fullName>
    </submittedName>
</protein>
<evidence type="ECO:0000313" key="3">
    <source>
        <dbReference type="Proteomes" id="UP001548713"/>
    </source>
</evidence>
<organism evidence="2 3">
    <name type="scientific">Novosphingobium kalidii</name>
    <dbReference type="NCBI Taxonomy" id="3230299"/>
    <lineage>
        <taxon>Bacteria</taxon>
        <taxon>Pseudomonadati</taxon>
        <taxon>Pseudomonadota</taxon>
        <taxon>Alphaproteobacteria</taxon>
        <taxon>Sphingomonadales</taxon>
        <taxon>Sphingomonadaceae</taxon>
        <taxon>Novosphingobium</taxon>
    </lineage>
</organism>